<organism evidence="1 2">
    <name type="scientific">Mucilaginibacter lappiensis</name>
    <dbReference type="NCBI Taxonomy" id="354630"/>
    <lineage>
        <taxon>Bacteria</taxon>
        <taxon>Pseudomonadati</taxon>
        <taxon>Bacteroidota</taxon>
        <taxon>Sphingobacteriia</taxon>
        <taxon>Sphingobacteriales</taxon>
        <taxon>Sphingobacteriaceae</taxon>
        <taxon>Mucilaginibacter</taxon>
    </lineage>
</organism>
<evidence type="ECO:0000313" key="2">
    <source>
        <dbReference type="Proteomes" id="UP000541583"/>
    </source>
</evidence>
<sequence>MEFAGRLGTSANGNIRNILIKKPFKHHSYKEYDVNNTVSGTILDILKHGQDIMKGRGSKLSDTEIVQLVRLAGQAGAEALYDRYSAALFLSIIRIISKKNRQRIFLYKLL</sequence>
<proteinExistence type="predicted"/>
<keyword evidence="2" id="KW-1185">Reference proteome</keyword>
<comment type="caution">
    <text evidence="1">The sequence shown here is derived from an EMBL/GenBank/DDBJ whole genome shotgun (WGS) entry which is preliminary data.</text>
</comment>
<gene>
    <name evidence="1" type="ORF">HDF23_000451</name>
</gene>
<accession>A0ABR6PDD5</accession>
<reference evidence="1 2" key="1">
    <citation type="submission" date="2020-08" db="EMBL/GenBank/DDBJ databases">
        <title>Genomic Encyclopedia of Type Strains, Phase IV (KMG-V): Genome sequencing to study the core and pangenomes of soil and plant-associated prokaryotes.</title>
        <authorList>
            <person name="Whitman W."/>
        </authorList>
    </citation>
    <scope>NUCLEOTIDE SEQUENCE [LARGE SCALE GENOMIC DNA]</scope>
    <source>
        <strain evidence="1 2">ANJLi2</strain>
    </source>
</reference>
<name>A0ABR6PDD5_9SPHI</name>
<dbReference type="RefSeq" id="WP_076369784.1">
    <property type="nucleotide sequence ID" value="NZ_FTMG01000001.1"/>
</dbReference>
<evidence type="ECO:0000313" key="1">
    <source>
        <dbReference type="EMBL" id="MBB6107721.1"/>
    </source>
</evidence>
<protein>
    <submittedName>
        <fullName evidence="1">Uncharacterized protein</fullName>
    </submittedName>
</protein>
<dbReference type="Proteomes" id="UP000541583">
    <property type="component" value="Unassembled WGS sequence"/>
</dbReference>
<dbReference type="EMBL" id="JACHCB010000001">
    <property type="protein sequence ID" value="MBB6107721.1"/>
    <property type="molecule type" value="Genomic_DNA"/>
</dbReference>